<dbReference type="Gene3D" id="1.20.1250.20">
    <property type="entry name" value="MFS general substrate transporter like domains"/>
    <property type="match status" value="1"/>
</dbReference>
<dbReference type="Proteomes" id="UP000192315">
    <property type="component" value="Unassembled WGS sequence"/>
</dbReference>
<evidence type="ECO:0000256" key="2">
    <source>
        <dbReference type="ARBA" id="ARBA00022692"/>
    </source>
</evidence>
<evidence type="ECO:0000256" key="3">
    <source>
        <dbReference type="ARBA" id="ARBA00022989"/>
    </source>
</evidence>
<keyword evidence="4 5" id="KW-0472">Membrane</keyword>
<name>A0A8G2FXU1_PICTO</name>
<dbReference type="SUPFAM" id="SSF103473">
    <property type="entry name" value="MFS general substrate transporter"/>
    <property type="match status" value="1"/>
</dbReference>
<dbReference type="EMBL" id="FWYE01000004">
    <property type="protein sequence ID" value="SMD31418.1"/>
    <property type="molecule type" value="Genomic_DNA"/>
</dbReference>
<feature type="transmembrane region" description="Helical" evidence="5">
    <location>
        <begin position="109"/>
        <end position="131"/>
    </location>
</feature>
<dbReference type="InterPro" id="IPR020846">
    <property type="entry name" value="MFS_dom"/>
</dbReference>
<organism evidence="7 8">
    <name type="scientific">Picrophilus torridus (strain ATCC 700027 / DSM 9790 / JCM 10055 / NBRC 100828 / KAW 2/3)</name>
    <dbReference type="NCBI Taxonomy" id="1122961"/>
    <lineage>
        <taxon>Archaea</taxon>
        <taxon>Methanobacteriati</taxon>
        <taxon>Thermoplasmatota</taxon>
        <taxon>Thermoplasmata</taxon>
        <taxon>Thermoplasmatales</taxon>
        <taxon>Picrophilaceae</taxon>
        <taxon>Picrophilus</taxon>
    </lineage>
</organism>
<feature type="transmembrane region" description="Helical" evidence="5">
    <location>
        <begin position="344"/>
        <end position="364"/>
    </location>
</feature>
<evidence type="ECO:0000313" key="8">
    <source>
        <dbReference type="Proteomes" id="UP000192315"/>
    </source>
</evidence>
<evidence type="ECO:0000256" key="5">
    <source>
        <dbReference type="SAM" id="Phobius"/>
    </source>
</evidence>
<feature type="transmembrane region" description="Helical" evidence="5">
    <location>
        <begin position="85"/>
        <end position="103"/>
    </location>
</feature>
<sequence>MDSLENWDTAKLDKERYKWILSLGMADFLDAFLFVTAGVVITLLLIDFPHMSVVIEGFIPFSLSFGVFFGAFFGGRWGDKFGRKIIFMWDMALMAVAALIDGFSVNPIMFILVFFIAGIALGADVPTSWSMIAEFSPKKSRNFAIAIPYTMWVLAIPFVYTVDLAVTDLHAGVYSFRILMWIIAVIAFFVFLTRRQVIESPRWLLIKGHENEYTKLTKTYTKQKNTKDENKENNIETLTFSKFLKKGKFKKYFVLMIILYISWGLYASTFGTFTIFIFPGLGIKTLLDITIVEWVLEIIAISFELWWSRYNIKYSRNMAFTPIFAGAVVFVVVVAIASFLVNPILGFIGLVGFGTLSTMVSPIIRTWSVEMWPTEIRTTVQGQIWSYMRLASAVWLFAGPALLATVKDTGYLSIVIVFVVIVLIISTMLPNTNDKSLEEVRNMLELGTWKT</sequence>
<feature type="transmembrane region" description="Helical" evidence="5">
    <location>
        <begin position="143"/>
        <end position="162"/>
    </location>
</feature>
<gene>
    <name evidence="7" type="ORF">SAMN02745355_1352</name>
</gene>
<feature type="transmembrane region" description="Helical" evidence="5">
    <location>
        <begin position="52"/>
        <end position="73"/>
    </location>
</feature>
<dbReference type="PANTHER" id="PTHR23508">
    <property type="entry name" value="CARBOXYLIC ACID TRANSPORTER PROTEIN HOMOLOG"/>
    <property type="match status" value="1"/>
</dbReference>
<feature type="transmembrane region" description="Helical" evidence="5">
    <location>
        <begin position="252"/>
        <end position="277"/>
    </location>
</feature>
<evidence type="ECO:0000313" key="7">
    <source>
        <dbReference type="EMBL" id="SMD31418.1"/>
    </source>
</evidence>
<feature type="transmembrane region" description="Helical" evidence="5">
    <location>
        <begin position="20"/>
        <end position="46"/>
    </location>
</feature>
<evidence type="ECO:0000259" key="6">
    <source>
        <dbReference type="PROSITE" id="PS50850"/>
    </source>
</evidence>
<accession>A0A8G2FXU1</accession>
<dbReference type="GO" id="GO:0046943">
    <property type="term" value="F:carboxylic acid transmembrane transporter activity"/>
    <property type="evidence" value="ECO:0007669"/>
    <property type="project" value="TreeGrafter"/>
</dbReference>
<evidence type="ECO:0000256" key="4">
    <source>
        <dbReference type="ARBA" id="ARBA00023136"/>
    </source>
</evidence>
<feature type="transmembrane region" description="Helical" evidence="5">
    <location>
        <begin position="384"/>
        <end position="404"/>
    </location>
</feature>
<dbReference type="PROSITE" id="PS50850">
    <property type="entry name" value="MFS"/>
    <property type="match status" value="1"/>
</dbReference>
<keyword evidence="8" id="KW-1185">Reference proteome</keyword>
<proteinExistence type="predicted"/>
<feature type="transmembrane region" description="Helical" evidence="5">
    <location>
        <begin position="174"/>
        <end position="192"/>
    </location>
</feature>
<keyword evidence="2 5" id="KW-0812">Transmembrane</keyword>
<dbReference type="PANTHER" id="PTHR23508:SF10">
    <property type="entry name" value="CARBOXYLIC ACID TRANSPORTER PROTEIN HOMOLOG"/>
    <property type="match status" value="1"/>
</dbReference>
<feature type="transmembrane region" description="Helical" evidence="5">
    <location>
        <begin position="410"/>
        <end position="429"/>
    </location>
</feature>
<dbReference type="Pfam" id="PF00083">
    <property type="entry name" value="Sugar_tr"/>
    <property type="match status" value="1"/>
</dbReference>
<reference evidence="7 8" key="1">
    <citation type="submission" date="2017-04" db="EMBL/GenBank/DDBJ databases">
        <authorList>
            <person name="Varghese N."/>
            <person name="Submissions S."/>
        </authorList>
    </citation>
    <scope>NUCLEOTIDE SEQUENCE [LARGE SCALE GENOMIC DNA]</scope>
    <source>
        <strain evidence="7 8">DSM 9789</strain>
    </source>
</reference>
<dbReference type="InterPro" id="IPR005828">
    <property type="entry name" value="MFS_sugar_transport-like"/>
</dbReference>
<protein>
    <submittedName>
        <fullName evidence="7">MFS transporter, SP family, inositol transporter</fullName>
    </submittedName>
</protein>
<evidence type="ECO:0000256" key="1">
    <source>
        <dbReference type="ARBA" id="ARBA00004141"/>
    </source>
</evidence>
<dbReference type="RefSeq" id="WP_084273103.1">
    <property type="nucleotide sequence ID" value="NZ_FWYE01000004.1"/>
</dbReference>
<dbReference type="AlphaFoldDB" id="A0A8G2FXU1"/>
<keyword evidence="3 5" id="KW-1133">Transmembrane helix</keyword>
<comment type="caution">
    <text evidence="7">The sequence shown here is derived from an EMBL/GenBank/DDBJ whole genome shotgun (WGS) entry which is preliminary data.</text>
</comment>
<comment type="subcellular location">
    <subcellularLocation>
        <location evidence="1">Membrane</location>
        <topology evidence="1">Multi-pass membrane protein</topology>
    </subcellularLocation>
</comment>
<feature type="domain" description="Major facilitator superfamily (MFS) profile" evidence="6">
    <location>
        <begin position="19"/>
        <end position="433"/>
    </location>
</feature>
<dbReference type="GO" id="GO:0005886">
    <property type="term" value="C:plasma membrane"/>
    <property type="evidence" value="ECO:0007669"/>
    <property type="project" value="TreeGrafter"/>
</dbReference>
<dbReference type="InterPro" id="IPR036259">
    <property type="entry name" value="MFS_trans_sf"/>
</dbReference>
<feature type="transmembrane region" description="Helical" evidence="5">
    <location>
        <begin position="319"/>
        <end position="338"/>
    </location>
</feature>
<feature type="transmembrane region" description="Helical" evidence="5">
    <location>
        <begin position="289"/>
        <end position="307"/>
    </location>
</feature>